<dbReference type="AlphaFoldDB" id="A0A939B8L2"/>
<organism evidence="2 3">
    <name type="scientific">Bifidobacterium pullorum subsp. saeculare</name>
    <dbReference type="NCBI Taxonomy" id="78257"/>
    <lineage>
        <taxon>Bacteria</taxon>
        <taxon>Bacillati</taxon>
        <taxon>Actinomycetota</taxon>
        <taxon>Actinomycetes</taxon>
        <taxon>Bifidobacteriales</taxon>
        <taxon>Bifidobacteriaceae</taxon>
        <taxon>Bifidobacterium</taxon>
    </lineage>
</organism>
<dbReference type="EMBL" id="JACLYU010000012">
    <property type="protein sequence ID" value="MBM6700022.1"/>
    <property type="molecule type" value="Genomic_DNA"/>
</dbReference>
<name>A0A939B8L2_9BIFI</name>
<sequence>MDGHHDESNDAGRHVGDGEYQLSEDQLDAVATLASSNVYARQSKWRTFRELPAGQRWAYFRQHFLAGVVVAAVLVALAGSLLGTMLFHGPDPVVGIQAINMQDDAARIDRLKAGFVKAEHLDDDRLVDAGATMLITADGSTGSGMMDDSSKLMAMTAAKQIQVLIAPGDDAGMLVKRNLFVPAKDVLTTAQLAAVQGSLLGKDGKPVTDPSEAWMLDLSGSEVWDGLGGASEHAVMAFCNVTDQDDLDWAVRFFDYLRFK</sequence>
<keyword evidence="1" id="KW-0812">Transmembrane</keyword>
<evidence type="ECO:0000313" key="3">
    <source>
        <dbReference type="Proteomes" id="UP000718821"/>
    </source>
</evidence>
<keyword evidence="3" id="KW-1185">Reference proteome</keyword>
<dbReference type="Proteomes" id="UP000718821">
    <property type="component" value="Unassembled WGS sequence"/>
</dbReference>
<feature type="transmembrane region" description="Helical" evidence="1">
    <location>
        <begin position="64"/>
        <end position="87"/>
    </location>
</feature>
<keyword evidence="1" id="KW-0472">Membrane</keyword>
<reference evidence="2" key="1">
    <citation type="submission" date="2020-08" db="EMBL/GenBank/DDBJ databases">
        <authorList>
            <person name="Cejkova D."/>
            <person name="Kubasova T."/>
            <person name="Jahodarova E."/>
            <person name="Rychlik I."/>
        </authorList>
    </citation>
    <scope>NUCLEOTIDE SEQUENCE</scope>
    <source>
        <strain evidence="2">An836</strain>
    </source>
</reference>
<keyword evidence="1" id="KW-1133">Transmembrane helix</keyword>
<evidence type="ECO:0000256" key="1">
    <source>
        <dbReference type="SAM" id="Phobius"/>
    </source>
</evidence>
<accession>A0A939B8L2</accession>
<proteinExistence type="predicted"/>
<evidence type="ECO:0000313" key="2">
    <source>
        <dbReference type="EMBL" id="MBM6700022.1"/>
    </source>
</evidence>
<gene>
    <name evidence="2" type="ORF">H7U32_06840</name>
</gene>
<dbReference type="RefSeq" id="WP_204469237.1">
    <property type="nucleotide sequence ID" value="NZ_JACLYU010000012.1"/>
</dbReference>
<protein>
    <submittedName>
        <fullName evidence="2">Uncharacterized protein</fullName>
    </submittedName>
</protein>
<comment type="caution">
    <text evidence="2">The sequence shown here is derived from an EMBL/GenBank/DDBJ whole genome shotgun (WGS) entry which is preliminary data.</text>
</comment>
<reference evidence="2" key="2">
    <citation type="journal article" date="2021" name="Sci. Rep.">
        <title>The distribution of antibiotic resistance genes in chicken gut microbiota commensals.</title>
        <authorList>
            <person name="Juricova H."/>
            <person name="Matiasovicova J."/>
            <person name="Kubasova T."/>
            <person name="Cejkova D."/>
            <person name="Rychlik I."/>
        </authorList>
    </citation>
    <scope>NUCLEOTIDE SEQUENCE</scope>
    <source>
        <strain evidence="2">An836</strain>
    </source>
</reference>